<evidence type="ECO:0000256" key="4">
    <source>
        <dbReference type="SAM" id="Phobius"/>
    </source>
</evidence>
<dbReference type="PRINTS" id="PR00385">
    <property type="entry name" value="P450"/>
</dbReference>
<gene>
    <name evidence="5" type="ORF">RRG08_000420</name>
</gene>
<dbReference type="Pfam" id="PF00067">
    <property type="entry name" value="p450"/>
    <property type="match status" value="1"/>
</dbReference>
<keyword evidence="4" id="KW-0472">Membrane</keyword>
<feature type="transmembrane region" description="Helical" evidence="4">
    <location>
        <begin position="6"/>
        <end position="28"/>
    </location>
</feature>
<dbReference type="InterPro" id="IPR036396">
    <property type="entry name" value="Cyt_P450_sf"/>
</dbReference>
<proteinExistence type="inferred from homology"/>
<dbReference type="SUPFAM" id="SSF48264">
    <property type="entry name" value="Cytochrome P450"/>
    <property type="match status" value="1"/>
</dbReference>
<dbReference type="PANTHER" id="PTHR24291">
    <property type="entry name" value="CYTOCHROME P450 FAMILY 4"/>
    <property type="match status" value="1"/>
</dbReference>
<evidence type="ECO:0008006" key="7">
    <source>
        <dbReference type="Google" id="ProtNLM"/>
    </source>
</evidence>
<dbReference type="PROSITE" id="PS00086">
    <property type="entry name" value="CYTOCHROME_P450"/>
    <property type="match status" value="1"/>
</dbReference>
<keyword evidence="3" id="KW-0560">Oxidoreductase</keyword>
<dbReference type="Proteomes" id="UP001283361">
    <property type="component" value="Unassembled WGS sequence"/>
</dbReference>
<dbReference type="InterPro" id="IPR050196">
    <property type="entry name" value="Cytochrome_P450_Monoox"/>
</dbReference>
<dbReference type="Gene3D" id="1.10.630.10">
    <property type="entry name" value="Cytochrome P450"/>
    <property type="match status" value="1"/>
</dbReference>
<comment type="cofactor">
    <cofactor evidence="2">
        <name>heme</name>
        <dbReference type="ChEBI" id="CHEBI:30413"/>
    </cofactor>
</comment>
<evidence type="ECO:0000256" key="3">
    <source>
        <dbReference type="RuleBase" id="RU000461"/>
    </source>
</evidence>
<dbReference type="GO" id="GO:0016705">
    <property type="term" value="F:oxidoreductase activity, acting on paired donors, with incorporation or reduction of molecular oxygen"/>
    <property type="evidence" value="ECO:0007669"/>
    <property type="project" value="InterPro"/>
</dbReference>
<keyword evidence="2 3" id="KW-0408">Iron</keyword>
<protein>
    <recommendedName>
        <fullName evidence="7">Cytochrome P450</fullName>
    </recommendedName>
</protein>
<dbReference type="GO" id="GO:0004497">
    <property type="term" value="F:monooxygenase activity"/>
    <property type="evidence" value="ECO:0007669"/>
    <property type="project" value="UniProtKB-KW"/>
</dbReference>
<comment type="caution">
    <text evidence="5">The sequence shown here is derived from an EMBL/GenBank/DDBJ whole genome shotgun (WGS) entry which is preliminary data.</text>
</comment>
<sequence>MATLTTYATGAVLLVVLAYVFFHLATFLKGYIRIRVMLSKFPTDAPSFIFGHLFDYPGPDDAGLAYQRRHITKFPKTSIMWMMNMPMLLVSHPTTVSVILKSSEPKGPFTYDLIRPWIGDGLLTSKGEKWYRNRRLLTPAFHFEILKSYVEIKNRCADLLVEKFLKAAETASSFRVISNVTMHSLDVILRCSMSYETDCQLPGNKHPYVKAVNILSAIMVQRFFQPWFHNDLIFSLTPSGRSFFKQCKYVHHVAETIIQKRQSHLTQDKLDAPEDGRCLDFLDILIRAKDQDGVGLTFREMRDEVDTFLFEGHDTTSSAISWALYSIAGHPDVQRRLQKEIDSVLDNRDNSDVTWEDLSRLPYLTMVIKEAMRLHAPVPFIQRVLTVDTELDGKIAPAGTLVNCVIYNIHHNPAVWPDSLKFDPDRFLPENVEKRQPYSFVPFSAGPRNCIGQNFAMDEIKIILARILHKVTVRIDPDHKVEKLESVVMRAKNDIRLLVSER</sequence>
<keyword evidence="2 3" id="KW-0479">Metal-binding</keyword>
<keyword evidence="3" id="KW-0503">Monooxygenase</keyword>
<keyword evidence="4" id="KW-1133">Transmembrane helix</keyword>
<evidence type="ECO:0000256" key="1">
    <source>
        <dbReference type="ARBA" id="ARBA00010617"/>
    </source>
</evidence>
<dbReference type="PRINTS" id="PR00463">
    <property type="entry name" value="EP450I"/>
</dbReference>
<dbReference type="InterPro" id="IPR002401">
    <property type="entry name" value="Cyt_P450_E_grp-I"/>
</dbReference>
<comment type="similarity">
    <text evidence="1 3">Belongs to the cytochrome P450 family.</text>
</comment>
<keyword evidence="2 3" id="KW-0349">Heme</keyword>
<dbReference type="EMBL" id="JAWDGP010003407">
    <property type="protein sequence ID" value="KAK3774467.1"/>
    <property type="molecule type" value="Genomic_DNA"/>
</dbReference>
<dbReference type="PANTHER" id="PTHR24291:SF201">
    <property type="entry name" value="CYTOCHROME P450, FAMILY 4, SUBFAMILY B, POLYPEPTIDE 7"/>
    <property type="match status" value="1"/>
</dbReference>
<organism evidence="5 6">
    <name type="scientific">Elysia crispata</name>
    <name type="common">lettuce slug</name>
    <dbReference type="NCBI Taxonomy" id="231223"/>
    <lineage>
        <taxon>Eukaryota</taxon>
        <taxon>Metazoa</taxon>
        <taxon>Spiralia</taxon>
        <taxon>Lophotrochozoa</taxon>
        <taxon>Mollusca</taxon>
        <taxon>Gastropoda</taxon>
        <taxon>Heterobranchia</taxon>
        <taxon>Euthyneura</taxon>
        <taxon>Panpulmonata</taxon>
        <taxon>Sacoglossa</taxon>
        <taxon>Placobranchoidea</taxon>
        <taxon>Plakobranchidae</taxon>
        <taxon>Elysia</taxon>
    </lineage>
</organism>
<feature type="transmembrane region" description="Helical" evidence="4">
    <location>
        <begin position="78"/>
        <end position="100"/>
    </location>
</feature>
<feature type="binding site" description="axial binding residue" evidence="2">
    <location>
        <position position="450"/>
    </location>
    <ligand>
        <name>heme</name>
        <dbReference type="ChEBI" id="CHEBI:30413"/>
    </ligand>
    <ligandPart>
        <name>Fe</name>
        <dbReference type="ChEBI" id="CHEBI:18248"/>
    </ligandPart>
</feature>
<keyword evidence="4" id="KW-0812">Transmembrane</keyword>
<evidence type="ECO:0000313" key="5">
    <source>
        <dbReference type="EMBL" id="KAK3774467.1"/>
    </source>
</evidence>
<evidence type="ECO:0000256" key="2">
    <source>
        <dbReference type="PIRSR" id="PIRSR602401-1"/>
    </source>
</evidence>
<dbReference type="InterPro" id="IPR001128">
    <property type="entry name" value="Cyt_P450"/>
</dbReference>
<evidence type="ECO:0000313" key="6">
    <source>
        <dbReference type="Proteomes" id="UP001283361"/>
    </source>
</evidence>
<reference evidence="5" key="1">
    <citation type="journal article" date="2023" name="G3 (Bethesda)">
        <title>A reference genome for the long-term kleptoplast-retaining sea slug Elysia crispata morphotype clarki.</title>
        <authorList>
            <person name="Eastman K.E."/>
            <person name="Pendleton A.L."/>
            <person name="Shaikh M.A."/>
            <person name="Suttiyut T."/>
            <person name="Ogas R."/>
            <person name="Tomko P."/>
            <person name="Gavelis G."/>
            <person name="Widhalm J.R."/>
            <person name="Wisecaver J.H."/>
        </authorList>
    </citation>
    <scope>NUCLEOTIDE SEQUENCE</scope>
    <source>
        <strain evidence="5">ECLA1</strain>
    </source>
</reference>
<dbReference type="GO" id="GO:0005506">
    <property type="term" value="F:iron ion binding"/>
    <property type="evidence" value="ECO:0007669"/>
    <property type="project" value="InterPro"/>
</dbReference>
<dbReference type="AlphaFoldDB" id="A0AAE1DL60"/>
<keyword evidence="6" id="KW-1185">Reference proteome</keyword>
<dbReference type="CDD" id="cd20659">
    <property type="entry name" value="CYP4B_4F-like"/>
    <property type="match status" value="1"/>
</dbReference>
<name>A0AAE1DL60_9GAST</name>
<accession>A0AAE1DL60</accession>
<dbReference type="GO" id="GO:0020037">
    <property type="term" value="F:heme binding"/>
    <property type="evidence" value="ECO:0007669"/>
    <property type="project" value="InterPro"/>
</dbReference>
<dbReference type="InterPro" id="IPR017972">
    <property type="entry name" value="Cyt_P450_CS"/>
</dbReference>